<dbReference type="Proteomes" id="UP001596072">
    <property type="component" value="Unassembled WGS sequence"/>
</dbReference>
<feature type="transmembrane region" description="Helical" evidence="2">
    <location>
        <begin position="82"/>
        <end position="106"/>
    </location>
</feature>
<keyword evidence="2" id="KW-1133">Transmembrane helix</keyword>
<evidence type="ECO:0000256" key="2">
    <source>
        <dbReference type="SAM" id="Phobius"/>
    </source>
</evidence>
<accession>A0ABW0ZLX3</accession>
<evidence type="ECO:0000259" key="3">
    <source>
        <dbReference type="Pfam" id="PF13828"/>
    </source>
</evidence>
<dbReference type="RefSeq" id="WP_136436697.1">
    <property type="nucleotide sequence ID" value="NZ_JBHSNS010000005.1"/>
</dbReference>
<dbReference type="InterPro" id="IPR025241">
    <property type="entry name" value="DUF4190"/>
</dbReference>
<feature type="compositionally biased region" description="Low complexity" evidence="1">
    <location>
        <begin position="1"/>
        <end position="19"/>
    </location>
</feature>
<dbReference type="EMBL" id="JBHSNS010000005">
    <property type="protein sequence ID" value="MFC5729625.1"/>
    <property type="molecule type" value="Genomic_DNA"/>
</dbReference>
<feature type="domain" description="DUF4190" evidence="3">
    <location>
        <begin position="46"/>
        <end position="100"/>
    </location>
</feature>
<keyword evidence="5" id="KW-1185">Reference proteome</keyword>
<evidence type="ECO:0000256" key="1">
    <source>
        <dbReference type="SAM" id="MobiDB-lite"/>
    </source>
</evidence>
<sequence>MSDPYGNPYGQPYGQPNPYGAGGGGAYGAPPGGGFPNQQPKTDGVSVASFVLSLLCCTGLLGLILGFVGLSRTKGGKRKGRGFAIAGIVLGLLGTIALVATIIAVATGGLKGLLPTAVNDLKDGECITADGLAEDDGGVTNIKVVDCDQEHDGQVIGTKKLTSSEAADYDFESQEDILDSCTPMLDGGENALVADPQYYLIALTQQEKPSSGDQVACIITLRNGDPLDKKLP</sequence>
<feature type="region of interest" description="Disordered" evidence="1">
    <location>
        <begin position="1"/>
        <end position="23"/>
    </location>
</feature>
<reference evidence="5" key="1">
    <citation type="journal article" date="2019" name="Int. J. Syst. Evol. Microbiol.">
        <title>The Global Catalogue of Microorganisms (GCM) 10K type strain sequencing project: providing services to taxonomists for standard genome sequencing and annotation.</title>
        <authorList>
            <consortium name="The Broad Institute Genomics Platform"/>
            <consortium name="The Broad Institute Genome Sequencing Center for Infectious Disease"/>
            <person name="Wu L."/>
            <person name="Ma J."/>
        </authorList>
    </citation>
    <scope>NUCLEOTIDE SEQUENCE [LARGE SCALE GENOMIC DNA]</scope>
    <source>
        <strain evidence="5">YIM 94188</strain>
    </source>
</reference>
<name>A0ABW0ZLX3_9ACTN</name>
<comment type="caution">
    <text evidence="4">The sequence shown here is derived from an EMBL/GenBank/DDBJ whole genome shotgun (WGS) entry which is preliminary data.</text>
</comment>
<proteinExistence type="predicted"/>
<feature type="transmembrane region" description="Helical" evidence="2">
    <location>
        <begin position="47"/>
        <end position="70"/>
    </location>
</feature>
<keyword evidence="2" id="KW-0472">Membrane</keyword>
<protein>
    <submittedName>
        <fullName evidence="4">DUF4190 domain-containing protein</fullName>
    </submittedName>
</protein>
<gene>
    <name evidence="4" type="ORF">ACFPQB_11915</name>
</gene>
<organism evidence="4 5">
    <name type="scientific">Nocardioides vastitatis</name>
    <dbReference type="NCBI Taxonomy" id="2568655"/>
    <lineage>
        <taxon>Bacteria</taxon>
        <taxon>Bacillati</taxon>
        <taxon>Actinomycetota</taxon>
        <taxon>Actinomycetes</taxon>
        <taxon>Propionibacteriales</taxon>
        <taxon>Nocardioidaceae</taxon>
        <taxon>Nocardioides</taxon>
    </lineage>
</organism>
<keyword evidence="2" id="KW-0812">Transmembrane</keyword>
<dbReference type="Pfam" id="PF13828">
    <property type="entry name" value="DUF4190"/>
    <property type="match status" value="1"/>
</dbReference>
<evidence type="ECO:0000313" key="5">
    <source>
        <dbReference type="Proteomes" id="UP001596072"/>
    </source>
</evidence>
<evidence type="ECO:0000313" key="4">
    <source>
        <dbReference type="EMBL" id="MFC5729625.1"/>
    </source>
</evidence>